<dbReference type="GO" id="GO:0004439">
    <property type="term" value="F:phosphatidylinositol-4,5-bisphosphate 5-phosphatase activity"/>
    <property type="evidence" value="ECO:0007669"/>
    <property type="project" value="TreeGrafter"/>
</dbReference>
<feature type="domain" description="Inositol polyphosphate-related phosphatase" evidence="2">
    <location>
        <begin position="515"/>
        <end position="858"/>
    </location>
</feature>
<dbReference type="SUPFAM" id="SSF56219">
    <property type="entry name" value="DNase I-like"/>
    <property type="match status" value="1"/>
</dbReference>
<accession>A0A0H2SAB5</accession>
<dbReference type="InterPro" id="IPR015943">
    <property type="entry name" value="WD40/YVTN_repeat-like_dom_sf"/>
</dbReference>
<feature type="compositionally biased region" description="Pro residues" evidence="1">
    <location>
        <begin position="26"/>
        <end position="42"/>
    </location>
</feature>
<dbReference type="STRING" id="27342.A0A0H2SAB5"/>
<dbReference type="SUPFAM" id="SSF50978">
    <property type="entry name" value="WD40 repeat-like"/>
    <property type="match status" value="1"/>
</dbReference>
<evidence type="ECO:0000256" key="1">
    <source>
        <dbReference type="SAM" id="MobiDB-lite"/>
    </source>
</evidence>
<dbReference type="FunCoup" id="A0A0H2SAB5">
    <property type="interactions" value="41"/>
</dbReference>
<dbReference type="GO" id="GO:0046856">
    <property type="term" value="P:phosphatidylinositol dephosphorylation"/>
    <property type="evidence" value="ECO:0007669"/>
    <property type="project" value="InterPro"/>
</dbReference>
<gene>
    <name evidence="3" type="ORF">SCHPADRAFT_827470</name>
</gene>
<dbReference type="PANTHER" id="PTHR11200:SF240">
    <property type="entry name" value="INOSITOL POLYPHOSPHATE 5-PHOSPHATASE C9G1.10C-RELATED"/>
    <property type="match status" value="1"/>
</dbReference>
<proteinExistence type="predicted"/>
<sequence length="894" mass="98773">MVFPNSEITLSPSSETPFGSASTLYLPPPPRLPVRRSPPPNLPKDHLSSFPHPPNRSKSLHVPDLDPHEGLSSAPPILERKAIGNIALPPPPQRNIALGDRLPPVRKQADESSSESSYEDDTTAKGVRPPDLLPDASNSSRRPPLLLSTPFERASLHVASHTGLIAASGMYCVVANQNVKIYNLGAADVVKTVEFRDAALDLRVKDVRVTCMEFRPSDDEIDRGRFLWLATRDGHLWELDIYAGVIVGTRPSAHAVPITHILRYQRSMITMDESGKVLVFNSEPHGCASMLTTAQPRVIRIADKQGFAKILCGMLWTSGGSGTGSTHASTGPLNGHSNSLSKGPTIRLYDIFSTTFSHNTLIPTTHVGGAVTSGTILQSRPQNVYLGHEGGYVSVWNVGTADGVPVFEEAVKASTSDIICMEGVHDRLWVGGRKGTISAYDIEHMPWVVTNSWKAHSDLPVQKLAVDPWSIEKCGHLTVVSVGRDEQARFWDGLLGISHVDLELGRRDAEFSSFRPLNVLIVSWNVDASKPDALTGPENSLFLESVLHSVDSPDIIVFGFQELIDLESRKMAAKTVLLGSKKKAADGSISEKVSRSYKKWHDHLVLSVRLAMPPDCPYTVVHADNLVGLFSCIFVKNAERNGLKETAITTVKRGIAGMYGNKGGIVARLTIDDSSICFINCHLAAGQHHTRARNNDVAAIIEEKEVFPPSQSAEPIAYAGGGDGSMVLDHEIVFLNGDLNYRIELRRDVALAAIQAGQMEQLLQQDQLLKEMKLNRGFRLRNFCESPITFLPTYKYDRRSSDYDSSSKGRVPAWCDRVLYFSRQTSRVKPLHYRRYEANISDHRPISAGFQVTVKSVNREARSRVKEEIEAQWLEDRLAILEQIRDFYIQHQII</sequence>
<evidence type="ECO:0000313" key="3">
    <source>
        <dbReference type="EMBL" id="KLO13816.1"/>
    </source>
</evidence>
<evidence type="ECO:0000313" key="4">
    <source>
        <dbReference type="Proteomes" id="UP000053477"/>
    </source>
</evidence>
<name>A0A0H2SAB5_9AGAM</name>
<dbReference type="InterPro" id="IPR046985">
    <property type="entry name" value="IP5"/>
</dbReference>
<dbReference type="EMBL" id="KQ085953">
    <property type="protein sequence ID" value="KLO13816.1"/>
    <property type="molecule type" value="Genomic_DNA"/>
</dbReference>
<feature type="compositionally biased region" description="Polar residues" evidence="1">
    <location>
        <begin position="1"/>
        <end position="23"/>
    </location>
</feature>
<feature type="region of interest" description="Disordered" evidence="1">
    <location>
        <begin position="1"/>
        <end position="145"/>
    </location>
</feature>
<dbReference type="PANTHER" id="PTHR11200">
    <property type="entry name" value="INOSITOL 5-PHOSPHATASE"/>
    <property type="match status" value="1"/>
</dbReference>
<dbReference type="AlphaFoldDB" id="A0A0H2SAB5"/>
<dbReference type="Pfam" id="PF22669">
    <property type="entry name" value="Exo_endo_phos2"/>
    <property type="match status" value="1"/>
</dbReference>
<dbReference type="SMART" id="SM00128">
    <property type="entry name" value="IPPc"/>
    <property type="match status" value="1"/>
</dbReference>
<dbReference type="InterPro" id="IPR036322">
    <property type="entry name" value="WD40_repeat_dom_sf"/>
</dbReference>
<dbReference type="Gene3D" id="2.130.10.10">
    <property type="entry name" value="YVTN repeat-like/Quinoprotein amine dehydrogenase"/>
    <property type="match status" value="1"/>
</dbReference>
<dbReference type="InParanoid" id="A0A0H2SAB5"/>
<dbReference type="Proteomes" id="UP000053477">
    <property type="component" value="Unassembled WGS sequence"/>
</dbReference>
<protein>
    <submittedName>
        <fullName evidence="3">DNase I-like protein</fullName>
    </submittedName>
</protein>
<dbReference type="InterPro" id="IPR036691">
    <property type="entry name" value="Endo/exonu/phosph_ase_sf"/>
</dbReference>
<dbReference type="InterPro" id="IPR000300">
    <property type="entry name" value="IPPc"/>
</dbReference>
<reference evidence="3 4" key="1">
    <citation type="submission" date="2015-04" db="EMBL/GenBank/DDBJ databases">
        <title>Complete genome sequence of Schizopora paradoxa KUC8140, a cosmopolitan wood degrader in East Asia.</title>
        <authorList>
            <consortium name="DOE Joint Genome Institute"/>
            <person name="Min B."/>
            <person name="Park H."/>
            <person name="Jang Y."/>
            <person name="Kim J.-J."/>
            <person name="Kim K.H."/>
            <person name="Pangilinan J."/>
            <person name="Lipzen A."/>
            <person name="Riley R."/>
            <person name="Grigoriev I.V."/>
            <person name="Spatafora J.W."/>
            <person name="Choi I.-G."/>
        </authorList>
    </citation>
    <scope>NUCLEOTIDE SEQUENCE [LARGE SCALE GENOMIC DNA]</scope>
    <source>
        <strain evidence="3 4">KUC8140</strain>
    </source>
</reference>
<evidence type="ECO:0000259" key="2">
    <source>
        <dbReference type="SMART" id="SM00128"/>
    </source>
</evidence>
<dbReference type="Gene3D" id="3.60.10.10">
    <property type="entry name" value="Endonuclease/exonuclease/phosphatase"/>
    <property type="match status" value="1"/>
</dbReference>
<organism evidence="3 4">
    <name type="scientific">Schizopora paradoxa</name>
    <dbReference type="NCBI Taxonomy" id="27342"/>
    <lineage>
        <taxon>Eukaryota</taxon>
        <taxon>Fungi</taxon>
        <taxon>Dikarya</taxon>
        <taxon>Basidiomycota</taxon>
        <taxon>Agaricomycotina</taxon>
        <taxon>Agaricomycetes</taxon>
        <taxon>Hymenochaetales</taxon>
        <taxon>Schizoporaceae</taxon>
        <taxon>Schizopora</taxon>
    </lineage>
</organism>
<dbReference type="OrthoDB" id="2248459at2759"/>
<keyword evidence="4" id="KW-1185">Reference proteome</keyword>